<proteinExistence type="predicted"/>
<accession>A0A1J5S8G4</accession>
<dbReference type="PROSITE" id="PS51257">
    <property type="entry name" value="PROKAR_LIPOPROTEIN"/>
    <property type="match status" value="1"/>
</dbReference>
<dbReference type="AlphaFoldDB" id="A0A1J5S8G4"/>
<name>A0A1J5S8G4_9ZZZZ</name>
<dbReference type="EMBL" id="MLJW01000096">
    <property type="protein sequence ID" value="OIR00352.1"/>
    <property type="molecule type" value="Genomic_DNA"/>
</dbReference>
<protein>
    <recommendedName>
        <fullName evidence="2">Lipoprotein</fullName>
    </recommendedName>
</protein>
<sequence>MTSARKILVPFASLLLLTVLAACYLPNHFKSEIRLGANGDYAISFYGDLIWAPLYRAIAQGKISPEDAAKENAAIEADLRRDPAFKSIEPLGQGRFKVAYERQGHLGLNDMVTFVRRNAIILELTSKPDGRIIVNGNTLRPGDAQSLTSAGMNVQGQFRIITNGLVKEQNASSIRNYDGYLVYIWDIENAFSPAPHFVMQREGVFPQGGKTSH</sequence>
<evidence type="ECO:0008006" key="2">
    <source>
        <dbReference type="Google" id="ProtNLM"/>
    </source>
</evidence>
<organism evidence="1">
    <name type="scientific">mine drainage metagenome</name>
    <dbReference type="NCBI Taxonomy" id="410659"/>
    <lineage>
        <taxon>unclassified sequences</taxon>
        <taxon>metagenomes</taxon>
        <taxon>ecological metagenomes</taxon>
    </lineage>
</organism>
<evidence type="ECO:0000313" key="1">
    <source>
        <dbReference type="EMBL" id="OIR00352.1"/>
    </source>
</evidence>
<gene>
    <name evidence="1" type="ORF">GALL_176050</name>
</gene>
<reference evidence="1" key="1">
    <citation type="submission" date="2016-10" db="EMBL/GenBank/DDBJ databases">
        <title>Sequence of Gallionella enrichment culture.</title>
        <authorList>
            <person name="Poehlein A."/>
            <person name="Muehling M."/>
            <person name="Daniel R."/>
        </authorList>
    </citation>
    <scope>NUCLEOTIDE SEQUENCE</scope>
</reference>
<comment type="caution">
    <text evidence="1">The sequence shown here is derived from an EMBL/GenBank/DDBJ whole genome shotgun (WGS) entry which is preliminary data.</text>
</comment>